<evidence type="ECO:0000256" key="8">
    <source>
        <dbReference type="SAM" id="Phobius"/>
    </source>
</evidence>
<evidence type="ECO:0000256" key="3">
    <source>
        <dbReference type="ARBA" id="ARBA00022679"/>
    </source>
</evidence>
<dbReference type="Proteomes" id="UP001327225">
    <property type="component" value="Chromosome"/>
</dbReference>
<proteinExistence type="inferred from homology"/>
<accession>A0ABZ0ZRI2</accession>
<name>A0ABZ0ZRI2_9ACTN</name>
<comment type="subcellular location">
    <subcellularLocation>
        <location evidence="1">Cell membrane</location>
        <topology evidence="1">Multi-pass membrane protein</topology>
    </subcellularLocation>
</comment>
<feature type="transmembrane region" description="Helical" evidence="8">
    <location>
        <begin position="239"/>
        <end position="258"/>
    </location>
</feature>
<keyword evidence="2" id="KW-1003">Cell membrane</keyword>
<feature type="transmembrane region" description="Helical" evidence="8">
    <location>
        <begin position="71"/>
        <end position="92"/>
    </location>
</feature>
<comment type="similarity">
    <text evidence="7">Belongs to the glycosyltransferase 87 family.</text>
</comment>
<keyword evidence="4 8" id="KW-0812">Transmembrane</keyword>
<dbReference type="Pfam" id="PF09594">
    <property type="entry name" value="GT87"/>
    <property type="match status" value="1"/>
</dbReference>
<evidence type="ECO:0000313" key="9">
    <source>
        <dbReference type="EMBL" id="WQQ26078.1"/>
    </source>
</evidence>
<feature type="transmembrane region" description="Helical" evidence="8">
    <location>
        <begin position="265"/>
        <end position="284"/>
    </location>
</feature>
<feature type="transmembrane region" description="Helical" evidence="8">
    <location>
        <begin position="104"/>
        <end position="137"/>
    </location>
</feature>
<dbReference type="EMBL" id="CP141059">
    <property type="protein sequence ID" value="WQQ26078.1"/>
    <property type="molecule type" value="Genomic_DNA"/>
</dbReference>
<dbReference type="InterPro" id="IPR018584">
    <property type="entry name" value="GT87"/>
</dbReference>
<dbReference type="RefSeq" id="WP_322454799.1">
    <property type="nucleotide sequence ID" value="NZ_CP141059.1"/>
</dbReference>
<evidence type="ECO:0000256" key="2">
    <source>
        <dbReference type="ARBA" id="ARBA00022475"/>
    </source>
</evidence>
<keyword evidence="10" id="KW-1185">Reference proteome</keyword>
<organism evidence="9 10">
    <name type="scientific">Nocardioides bizhenqiangii</name>
    <dbReference type="NCBI Taxonomy" id="3095076"/>
    <lineage>
        <taxon>Bacteria</taxon>
        <taxon>Bacillati</taxon>
        <taxon>Actinomycetota</taxon>
        <taxon>Actinomycetes</taxon>
        <taxon>Propionibacteriales</taxon>
        <taxon>Nocardioidaceae</taxon>
        <taxon>Nocardioides</taxon>
    </lineage>
</organism>
<sequence length="364" mass="38214">MAWILVLALAAAVVGGLVGGFTDLHVYRYAGRAVLDGAQVYDADDPVTGLPFTYPPFAAVVMVPLALVPGWLAAALWTGASAACVAAAVVLVRHADGLPAPGWLVALVATASIALEPVWQNLAFGQVNAVLMLAVLVDLLRPERRLSGVLVGIVAGLKLTPLVFVVLLLLVGRRSSAGRAALAFAATVAIGFAAMPAASSSYWTDGLLDARRVGPPQLAHNQSVSGALARLLDGPPSTVLWLCVAGPLALALLGVGVVRWRRGDPALGACLAAMAMLVASPVSWSHHWVWAVPVAVVLWERSRWAAVAWTAVFVARPMLWPPWGEEREYDWNAADHLVGNAYLLAALALAAGVAVTTLRLRRTR</sequence>
<reference evidence="10" key="1">
    <citation type="submission" date="2023-12" db="EMBL/GenBank/DDBJ databases">
        <title>Novel species in genus Nocardioides.</title>
        <authorList>
            <person name="Zhou H."/>
        </authorList>
    </citation>
    <scope>NUCLEOTIDE SEQUENCE [LARGE SCALE GENOMIC DNA]</scope>
    <source>
        <strain evidence="10">HM61</strain>
    </source>
</reference>
<evidence type="ECO:0000256" key="6">
    <source>
        <dbReference type="ARBA" id="ARBA00023136"/>
    </source>
</evidence>
<evidence type="ECO:0000256" key="5">
    <source>
        <dbReference type="ARBA" id="ARBA00022989"/>
    </source>
</evidence>
<evidence type="ECO:0000313" key="10">
    <source>
        <dbReference type="Proteomes" id="UP001327225"/>
    </source>
</evidence>
<gene>
    <name evidence="9" type="ORF">SHK19_19200</name>
</gene>
<evidence type="ECO:0000256" key="7">
    <source>
        <dbReference type="ARBA" id="ARBA00024033"/>
    </source>
</evidence>
<protein>
    <submittedName>
        <fullName evidence="9">Glycosyltransferase 87 family protein</fullName>
    </submittedName>
</protein>
<feature type="transmembrane region" description="Helical" evidence="8">
    <location>
        <begin position="182"/>
        <end position="203"/>
    </location>
</feature>
<feature type="transmembrane region" description="Helical" evidence="8">
    <location>
        <begin position="149"/>
        <end position="170"/>
    </location>
</feature>
<keyword evidence="3" id="KW-0808">Transferase</keyword>
<keyword evidence="6 8" id="KW-0472">Membrane</keyword>
<evidence type="ECO:0000256" key="4">
    <source>
        <dbReference type="ARBA" id="ARBA00022692"/>
    </source>
</evidence>
<keyword evidence="5 8" id="KW-1133">Transmembrane helix</keyword>
<evidence type="ECO:0000256" key="1">
    <source>
        <dbReference type="ARBA" id="ARBA00004651"/>
    </source>
</evidence>
<feature type="transmembrane region" description="Helical" evidence="8">
    <location>
        <begin position="341"/>
        <end position="360"/>
    </location>
</feature>